<gene>
    <name evidence="1" type="ORF">H9628_09945</name>
</gene>
<dbReference type="InterPro" id="IPR032466">
    <property type="entry name" value="Metal_Hydrolase"/>
</dbReference>
<dbReference type="PANTHER" id="PTHR10443:SF12">
    <property type="entry name" value="DIPEPTIDASE"/>
    <property type="match status" value="1"/>
</dbReference>
<dbReference type="PANTHER" id="PTHR10443">
    <property type="entry name" value="MICROSOMAL DIPEPTIDASE"/>
    <property type="match status" value="1"/>
</dbReference>
<reference evidence="1 2" key="1">
    <citation type="submission" date="2020-08" db="EMBL/GenBank/DDBJ databases">
        <title>A Genomic Blueprint of the Chicken Gut Microbiome.</title>
        <authorList>
            <person name="Gilroy R."/>
            <person name="Ravi A."/>
            <person name="Getino M."/>
            <person name="Pursley I."/>
            <person name="Horton D.L."/>
            <person name="Alikhan N.-F."/>
            <person name="Baker D."/>
            <person name="Gharbi K."/>
            <person name="Hall N."/>
            <person name="Watson M."/>
            <person name="Adriaenssens E.M."/>
            <person name="Foster-Nyarko E."/>
            <person name="Jarju S."/>
            <person name="Secka A."/>
            <person name="Antonio M."/>
            <person name="Oren A."/>
            <person name="Chaudhuri R."/>
            <person name="La Ragione R.M."/>
            <person name="Hildebrand F."/>
            <person name="Pallen M.J."/>
        </authorList>
    </citation>
    <scope>NUCLEOTIDE SEQUENCE [LARGE SCALE GENOMIC DNA]</scope>
    <source>
        <strain evidence="1 2">Sa1CVA4</strain>
    </source>
</reference>
<organism evidence="1 2">
    <name type="scientific">Kaistella pullorum</name>
    <dbReference type="NCBI Taxonomy" id="2763074"/>
    <lineage>
        <taxon>Bacteria</taxon>
        <taxon>Pseudomonadati</taxon>
        <taxon>Bacteroidota</taxon>
        <taxon>Flavobacteriia</taxon>
        <taxon>Flavobacteriales</taxon>
        <taxon>Weeksellaceae</taxon>
        <taxon>Chryseobacterium group</taxon>
        <taxon>Kaistella</taxon>
    </lineage>
</organism>
<dbReference type="PROSITE" id="PS51365">
    <property type="entry name" value="RENAL_DIPEPTIDASE_2"/>
    <property type="match status" value="1"/>
</dbReference>
<dbReference type="Pfam" id="PF01244">
    <property type="entry name" value="Peptidase_M19"/>
    <property type="match status" value="1"/>
</dbReference>
<dbReference type="SUPFAM" id="SSF51556">
    <property type="entry name" value="Metallo-dependent hydrolases"/>
    <property type="match status" value="1"/>
</dbReference>
<protein>
    <submittedName>
        <fullName evidence="1">Membrane dipeptidase</fullName>
    </submittedName>
</protein>
<dbReference type="InterPro" id="IPR008257">
    <property type="entry name" value="Pept_M19"/>
</dbReference>
<name>A0ABR8WP84_9FLAO</name>
<sequence length="322" mass="36560">MLLDKNIDLHCDLTAYLIQDRAAIDGDIRCSLPKLLEGNVAMQVMAFYSGTEKGSVDYAKRQLQIYKDLVNLPEFFEIDPSDILLQQGKVGIISAIENASGLCEEDMPIDKAFENFDLLNDNAHLMYVGLTHHLENRFGGGNFTEAGLKGDGKLLIEYLNNRKIAVDLSHTSDKLAFDILNLIDGKNLNIPVIASHSNMRAVFNHNRNLPDELVQEIVRRGGLIGLNLVKSFINPEDPDYLYRHIEHAVKLGAENHLCFGADFFDDKSHPDQSRYPFFFDEYGNSTAYSKINEKITDLFSEDFKNKVSQENVLNYFNRLYKN</sequence>
<keyword evidence="2" id="KW-1185">Reference proteome</keyword>
<dbReference type="Proteomes" id="UP000626242">
    <property type="component" value="Unassembled WGS sequence"/>
</dbReference>
<evidence type="ECO:0000313" key="2">
    <source>
        <dbReference type="Proteomes" id="UP000626242"/>
    </source>
</evidence>
<proteinExistence type="predicted"/>
<dbReference type="Gene3D" id="3.20.20.140">
    <property type="entry name" value="Metal-dependent hydrolases"/>
    <property type="match status" value="1"/>
</dbReference>
<accession>A0ABR8WP84</accession>
<comment type="caution">
    <text evidence="1">The sequence shown here is derived from an EMBL/GenBank/DDBJ whole genome shotgun (WGS) entry which is preliminary data.</text>
</comment>
<dbReference type="EMBL" id="JACSPS010000003">
    <property type="protein sequence ID" value="MBD8018795.1"/>
    <property type="molecule type" value="Genomic_DNA"/>
</dbReference>
<evidence type="ECO:0000313" key="1">
    <source>
        <dbReference type="EMBL" id="MBD8018795.1"/>
    </source>
</evidence>